<dbReference type="Gene3D" id="1.10.275.10">
    <property type="entry name" value="Fumarase/aspartase (N-terminal domain)"/>
    <property type="match status" value="1"/>
</dbReference>
<gene>
    <name evidence="1" type="primary">hutH</name>
    <name evidence="1" type="ORF">SMD27_09005</name>
</gene>
<dbReference type="GO" id="GO:0004397">
    <property type="term" value="F:histidine ammonia-lyase activity"/>
    <property type="evidence" value="ECO:0007669"/>
    <property type="project" value="UniProtKB-EC"/>
</dbReference>
<dbReference type="Gene3D" id="1.20.200.10">
    <property type="entry name" value="Fumarase/aspartase (Central domain)"/>
    <property type="match status" value="1"/>
</dbReference>
<dbReference type="SUPFAM" id="SSF48557">
    <property type="entry name" value="L-aspartase-like"/>
    <property type="match status" value="1"/>
</dbReference>
<sequence>MSAAATKDGNGSTSVIERGEAALSYRQLVAIANGASVAISPAVQANLANARRIVERIIAKGERAYGISTGLGALCNVLLSGDQQAELSRNTLLSHACGVGAPLPVSATRAIMASLLNDLCHAKSGASPAVPAQLAALLNADITPLVPGQGSVGYITHGAHVGLALIGIGDVQMRGRQMSASEALAAAGLEPITLGAKDGLCLVNGTRCLTGLACLALAEAEHVADWADVTGALSFEALKGQIDAFDPQVLALKPHPGLLWVGERLRALLSGSEIIAKHRGVRTQDALSLRSIPQIHGATRDQIDHVRRQIEIELGSATDNPLVIGTEEDYRVISNAHPHGQSLAMAVDLLSIAIAELGSVAERRLDRLINPAVSDLPAFLVQNGGVNSGMMITQYVATSLAAENKLLAQPMVTDNYITSAQQEDHLSLGTPGALKCLQVIANTRKILAIEYLLAAQAMEFYPGLKRGAGTEAAYAVLRQRISAYSQDRFLAPDMAAVDAAMAGPDWLSQILATIGAA</sequence>
<name>A0ABU5EAU1_9PROT</name>
<evidence type="ECO:0000313" key="2">
    <source>
        <dbReference type="Proteomes" id="UP001279642"/>
    </source>
</evidence>
<organism evidence="1 2">
    <name type="scientific">Dongia soli</name>
    <dbReference type="NCBI Taxonomy" id="600628"/>
    <lineage>
        <taxon>Bacteria</taxon>
        <taxon>Pseudomonadati</taxon>
        <taxon>Pseudomonadota</taxon>
        <taxon>Alphaproteobacteria</taxon>
        <taxon>Rhodospirillales</taxon>
        <taxon>Dongiaceae</taxon>
        <taxon>Dongia</taxon>
    </lineage>
</organism>
<dbReference type="PANTHER" id="PTHR10362">
    <property type="entry name" value="HISTIDINE AMMONIA-LYASE"/>
    <property type="match status" value="1"/>
</dbReference>
<dbReference type="InterPro" id="IPR024083">
    <property type="entry name" value="Fumarase/histidase_N"/>
</dbReference>
<keyword evidence="1" id="KW-0456">Lyase</keyword>
<dbReference type="Pfam" id="PF00221">
    <property type="entry name" value="Lyase_aromatic"/>
    <property type="match status" value="1"/>
</dbReference>
<keyword evidence="2" id="KW-1185">Reference proteome</keyword>
<dbReference type="InterPro" id="IPR001106">
    <property type="entry name" value="Aromatic_Lyase"/>
</dbReference>
<dbReference type="Proteomes" id="UP001279642">
    <property type="component" value="Unassembled WGS sequence"/>
</dbReference>
<proteinExistence type="predicted"/>
<comment type="caution">
    <text evidence="1">The sequence shown here is derived from an EMBL/GenBank/DDBJ whole genome shotgun (WGS) entry which is preliminary data.</text>
</comment>
<dbReference type="CDD" id="cd00332">
    <property type="entry name" value="PAL-HAL"/>
    <property type="match status" value="1"/>
</dbReference>
<protein>
    <submittedName>
        <fullName evidence="1">Histidine ammonia-lyase</fullName>
        <ecNumber evidence="1">4.3.1.3</ecNumber>
    </submittedName>
</protein>
<dbReference type="EC" id="4.3.1.3" evidence="1"/>
<dbReference type="RefSeq" id="WP_320508037.1">
    <property type="nucleotide sequence ID" value="NZ_JAXCLW010000002.1"/>
</dbReference>
<dbReference type="InterPro" id="IPR008948">
    <property type="entry name" value="L-Aspartase-like"/>
</dbReference>
<dbReference type="EMBL" id="JAXCLW010000002">
    <property type="protein sequence ID" value="MDY0882981.1"/>
    <property type="molecule type" value="Genomic_DNA"/>
</dbReference>
<reference evidence="1 2" key="1">
    <citation type="journal article" date="2016" name="Antonie Van Leeuwenhoek">
        <title>Dongia soli sp. nov., isolated from soil from Dokdo, Korea.</title>
        <authorList>
            <person name="Kim D.U."/>
            <person name="Lee H."/>
            <person name="Kim H."/>
            <person name="Kim S.G."/>
            <person name="Ka J.O."/>
        </authorList>
    </citation>
    <scope>NUCLEOTIDE SEQUENCE [LARGE SCALE GENOMIC DNA]</scope>
    <source>
        <strain evidence="1 2">D78</strain>
    </source>
</reference>
<evidence type="ECO:0000313" key="1">
    <source>
        <dbReference type="EMBL" id="MDY0882981.1"/>
    </source>
</evidence>
<accession>A0ABU5EAU1</accession>